<gene>
    <name evidence="2" type="ORF">BU26DRAFT_564722</name>
</gene>
<dbReference type="AlphaFoldDB" id="A0A6A6IFR9"/>
<evidence type="ECO:0000313" key="3">
    <source>
        <dbReference type="Proteomes" id="UP000800094"/>
    </source>
</evidence>
<reference evidence="2" key="1">
    <citation type="journal article" date="2020" name="Stud. Mycol.">
        <title>101 Dothideomycetes genomes: a test case for predicting lifestyles and emergence of pathogens.</title>
        <authorList>
            <person name="Haridas S."/>
            <person name="Albert R."/>
            <person name="Binder M."/>
            <person name="Bloem J."/>
            <person name="Labutti K."/>
            <person name="Salamov A."/>
            <person name="Andreopoulos B."/>
            <person name="Baker S."/>
            <person name="Barry K."/>
            <person name="Bills G."/>
            <person name="Bluhm B."/>
            <person name="Cannon C."/>
            <person name="Castanera R."/>
            <person name="Culley D."/>
            <person name="Daum C."/>
            <person name="Ezra D."/>
            <person name="Gonzalez J."/>
            <person name="Henrissat B."/>
            <person name="Kuo A."/>
            <person name="Liang C."/>
            <person name="Lipzen A."/>
            <person name="Lutzoni F."/>
            <person name="Magnuson J."/>
            <person name="Mondo S."/>
            <person name="Nolan M."/>
            <person name="Ohm R."/>
            <person name="Pangilinan J."/>
            <person name="Park H.-J."/>
            <person name="Ramirez L."/>
            <person name="Alfaro M."/>
            <person name="Sun H."/>
            <person name="Tritt A."/>
            <person name="Yoshinaga Y."/>
            <person name="Zwiers L.-H."/>
            <person name="Turgeon B."/>
            <person name="Goodwin S."/>
            <person name="Spatafora J."/>
            <person name="Crous P."/>
            <person name="Grigoriev I."/>
        </authorList>
    </citation>
    <scope>NUCLEOTIDE SEQUENCE</scope>
    <source>
        <strain evidence="2">CBS 122368</strain>
    </source>
</reference>
<keyword evidence="3" id="KW-1185">Reference proteome</keyword>
<accession>A0A6A6IFR9</accession>
<dbReference type="EMBL" id="ML987195">
    <property type="protein sequence ID" value="KAF2249039.1"/>
    <property type="molecule type" value="Genomic_DNA"/>
</dbReference>
<dbReference type="GeneID" id="54586632"/>
<sequence>MASQSTTTLEEPLAVGLQPGPKTKCIIVATQDHTPISSERTKKDTAPKSTERKKPPLSYLLCNKYEGCRIRMPNFNPRLLDRIRKRFWRSNNLATFAKSPYPFVESKFCLDVCQHLSLDQDDLDLQFAQGIVRAYCYHGYHGLIRPLSREHERTEVTLTLGGGGSVIITKHLVLAQFPSDAPSYPPQLLRRRLEQLEQSLCPHVFLDRCGGLEAHVQCAEALQAGGCMCCGGIHRCRDEGCETEWKAYRRKGEEGVDEVVLEVVRKLCGVLDGREGR</sequence>
<evidence type="ECO:0000313" key="2">
    <source>
        <dbReference type="EMBL" id="KAF2249039.1"/>
    </source>
</evidence>
<organism evidence="2 3">
    <name type="scientific">Trematosphaeria pertusa</name>
    <dbReference type="NCBI Taxonomy" id="390896"/>
    <lineage>
        <taxon>Eukaryota</taxon>
        <taxon>Fungi</taxon>
        <taxon>Dikarya</taxon>
        <taxon>Ascomycota</taxon>
        <taxon>Pezizomycotina</taxon>
        <taxon>Dothideomycetes</taxon>
        <taxon>Pleosporomycetidae</taxon>
        <taxon>Pleosporales</taxon>
        <taxon>Massarineae</taxon>
        <taxon>Trematosphaeriaceae</taxon>
        <taxon>Trematosphaeria</taxon>
    </lineage>
</organism>
<evidence type="ECO:0000256" key="1">
    <source>
        <dbReference type="SAM" id="MobiDB-lite"/>
    </source>
</evidence>
<name>A0A6A6IFR9_9PLEO</name>
<dbReference type="Proteomes" id="UP000800094">
    <property type="component" value="Unassembled WGS sequence"/>
</dbReference>
<protein>
    <submittedName>
        <fullName evidence="2">Uncharacterized protein</fullName>
    </submittedName>
</protein>
<dbReference type="RefSeq" id="XP_033684043.1">
    <property type="nucleotide sequence ID" value="XM_033833302.1"/>
</dbReference>
<feature type="region of interest" description="Disordered" evidence="1">
    <location>
        <begin position="30"/>
        <end position="53"/>
    </location>
</feature>
<feature type="compositionally biased region" description="Basic and acidic residues" evidence="1">
    <location>
        <begin position="39"/>
        <end position="53"/>
    </location>
</feature>
<proteinExistence type="predicted"/>